<evidence type="ECO:0000256" key="5">
    <source>
        <dbReference type="SAM" id="MobiDB-lite"/>
    </source>
</evidence>
<keyword evidence="2" id="KW-0805">Transcription regulation</keyword>
<accession>A0A562BUK3</accession>
<comment type="caution">
    <text evidence="7">The sequence shown here is derived from an EMBL/GenBank/DDBJ whole genome shotgun (WGS) entry which is preliminary data.</text>
</comment>
<dbReference type="AlphaFoldDB" id="A0A562BUK3"/>
<reference evidence="7 8" key="1">
    <citation type="submission" date="2019-07" db="EMBL/GenBank/DDBJ databases">
        <title>Genome sequencing of lignin-degrading bacterial isolates.</title>
        <authorList>
            <person name="Gladden J."/>
        </authorList>
    </citation>
    <scope>NUCLEOTIDE SEQUENCE [LARGE SCALE GENOMIC DNA]</scope>
    <source>
        <strain evidence="7 8">J11</strain>
    </source>
</reference>
<dbReference type="OrthoDB" id="9785974at2"/>
<dbReference type="GO" id="GO:0003700">
    <property type="term" value="F:DNA-binding transcription factor activity"/>
    <property type="evidence" value="ECO:0007669"/>
    <property type="project" value="InterPro"/>
</dbReference>
<dbReference type="InterPro" id="IPR005119">
    <property type="entry name" value="LysR_subst-bd"/>
</dbReference>
<keyword evidence="8" id="KW-1185">Reference proteome</keyword>
<feature type="region of interest" description="Disordered" evidence="5">
    <location>
        <begin position="301"/>
        <end position="326"/>
    </location>
</feature>
<dbReference type="SUPFAM" id="SSF53850">
    <property type="entry name" value="Periplasmic binding protein-like II"/>
    <property type="match status" value="1"/>
</dbReference>
<evidence type="ECO:0000313" key="8">
    <source>
        <dbReference type="Proteomes" id="UP000318141"/>
    </source>
</evidence>
<protein>
    <submittedName>
        <fullName evidence="7">DNA-binding transcriptional LysR family regulator</fullName>
    </submittedName>
</protein>
<sequence>MLARNLLRHLDLTTLQLLLSVDREGTLTRAARQEAMTVSAASKRLYDLEQAMGTSLFVRKSNGMEPTATGRSMLGHIRRILSVVHNIELELSEQASGFVRVAANLSAIVEFLPEDLQSFLEAHPAVRIDLNQLSSEEVARSVRDGTSDIGICAADSDLQGLQVAAYRTDRWMLVMRPDHPLAARQHAALADTLEHDYIGMPVGSWVNARACRAAREAGRTLRLRMYAPGFDAICRMAQVGMGIGIVPQKVYLAIGKPMGLAAVLLDDGWARRDLTVVVRPDESQPPAMRALLAHLSRQPDADAAAAPGGAGAEPPPRPQTARAGAARGDAIALAARQLTRQPVFAL</sequence>
<dbReference type="PANTHER" id="PTHR30419">
    <property type="entry name" value="HTH-TYPE TRANSCRIPTIONAL REGULATOR YBHD"/>
    <property type="match status" value="1"/>
</dbReference>
<dbReference type="PROSITE" id="PS50931">
    <property type="entry name" value="HTH_LYSR"/>
    <property type="match status" value="1"/>
</dbReference>
<dbReference type="Pfam" id="PF00126">
    <property type="entry name" value="HTH_1"/>
    <property type="match status" value="1"/>
</dbReference>
<evidence type="ECO:0000313" key="7">
    <source>
        <dbReference type="EMBL" id="TWG88480.1"/>
    </source>
</evidence>
<gene>
    <name evidence="7" type="ORF">L602_001200000730</name>
</gene>
<dbReference type="Gene3D" id="3.40.190.290">
    <property type="match status" value="1"/>
</dbReference>
<evidence type="ECO:0000256" key="3">
    <source>
        <dbReference type="ARBA" id="ARBA00023125"/>
    </source>
</evidence>
<dbReference type="SUPFAM" id="SSF46785">
    <property type="entry name" value="Winged helix' DNA-binding domain"/>
    <property type="match status" value="1"/>
</dbReference>
<comment type="similarity">
    <text evidence="1">Belongs to the LysR transcriptional regulatory family.</text>
</comment>
<organism evidence="7 8">
    <name type="scientific">Cupriavidus gilardii J11</name>
    <dbReference type="NCBI Taxonomy" id="936133"/>
    <lineage>
        <taxon>Bacteria</taxon>
        <taxon>Pseudomonadati</taxon>
        <taxon>Pseudomonadota</taxon>
        <taxon>Betaproteobacteria</taxon>
        <taxon>Burkholderiales</taxon>
        <taxon>Burkholderiaceae</taxon>
        <taxon>Cupriavidus</taxon>
    </lineage>
</organism>
<evidence type="ECO:0000256" key="4">
    <source>
        <dbReference type="ARBA" id="ARBA00023163"/>
    </source>
</evidence>
<dbReference type="InterPro" id="IPR050950">
    <property type="entry name" value="HTH-type_LysR_regulators"/>
</dbReference>
<evidence type="ECO:0000256" key="2">
    <source>
        <dbReference type="ARBA" id="ARBA00023015"/>
    </source>
</evidence>
<feature type="domain" description="HTH lysR-type" evidence="6">
    <location>
        <begin position="10"/>
        <end position="67"/>
    </location>
</feature>
<dbReference type="GO" id="GO:0003677">
    <property type="term" value="F:DNA binding"/>
    <property type="evidence" value="ECO:0007669"/>
    <property type="project" value="UniProtKB-KW"/>
</dbReference>
<dbReference type="PANTHER" id="PTHR30419:SF2">
    <property type="entry name" value="LYSR FAMILY TRANSCRIPTIONAL REGULATOR"/>
    <property type="match status" value="1"/>
</dbReference>
<dbReference type="EMBL" id="VLJN01000004">
    <property type="protein sequence ID" value="TWG88480.1"/>
    <property type="molecule type" value="Genomic_DNA"/>
</dbReference>
<keyword evidence="4" id="KW-0804">Transcription</keyword>
<dbReference type="InterPro" id="IPR036390">
    <property type="entry name" value="WH_DNA-bd_sf"/>
</dbReference>
<dbReference type="CDD" id="cd08421">
    <property type="entry name" value="PBP2_LTTR_like_1"/>
    <property type="match status" value="1"/>
</dbReference>
<evidence type="ECO:0000256" key="1">
    <source>
        <dbReference type="ARBA" id="ARBA00009437"/>
    </source>
</evidence>
<keyword evidence="3 7" id="KW-0238">DNA-binding</keyword>
<dbReference type="InterPro" id="IPR000847">
    <property type="entry name" value="LysR_HTH_N"/>
</dbReference>
<dbReference type="Gene3D" id="1.10.10.10">
    <property type="entry name" value="Winged helix-like DNA-binding domain superfamily/Winged helix DNA-binding domain"/>
    <property type="match status" value="1"/>
</dbReference>
<dbReference type="Pfam" id="PF03466">
    <property type="entry name" value="LysR_substrate"/>
    <property type="match status" value="1"/>
</dbReference>
<name>A0A562BUK3_9BURK</name>
<proteinExistence type="inferred from homology"/>
<dbReference type="GO" id="GO:0005829">
    <property type="term" value="C:cytosol"/>
    <property type="evidence" value="ECO:0007669"/>
    <property type="project" value="TreeGrafter"/>
</dbReference>
<evidence type="ECO:0000259" key="6">
    <source>
        <dbReference type="PROSITE" id="PS50931"/>
    </source>
</evidence>
<dbReference type="Proteomes" id="UP000318141">
    <property type="component" value="Unassembled WGS sequence"/>
</dbReference>
<dbReference type="InterPro" id="IPR036388">
    <property type="entry name" value="WH-like_DNA-bd_sf"/>
</dbReference>